<dbReference type="InterPro" id="IPR016162">
    <property type="entry name" value="Ald_DH_N"/>
</dbReference>
<dbReference type="GO" id="GO:0016620">
    <property type="term" value="F:oxidoreductase activity, acting on the aldehyde or oxo group of donors, NAD or NADP as acceptor"/>
    <property type="evidence" value="ECO:0007669"/>
    <property type="project" value="InterPro"/>
</dbReference>
<dbReference type="Gene3D" id="3.40.309.10">
    <property type="entry name" value="Aldehyde Dehydrogenase, Chain A, domain 2"/>
    <property type="match status" value="1"/>
</dbReference>
<evidence type="ECO:0000256" key="2">
    <source>
        <dbReference type="ARBA" id="ARBA00023002"/>
    </source>
</evidence>
<feature type="active site" evidence="3">
    <location>
        <position position="240"/>
    </location>
</feature>
<dbReference type="RefSeq" id="WP_123665147.1">
    <property type="nucleotide sequence ID" value="NZ_RJKE01000001.1"/>
</dbReference>
<feature type="domain" description="Aldehyde dehydrogenase" evidence="5">
    <location>
        <begin position="17"/>
        <end position="464"/>
    </location>
</feature>
<dbReference type="InterPro" id="IPR044086">
    <property type="entry name" value="LUC3-like"/>
</dbReference>
<dbReference type="SUPFAM" id="SSF53720">
    <property type="entry name" value="ALDH-like"/>
    <property type="match status" value="1"/>
</dbReference>
<evidence type="ECO:0000256" key="1">
    <source>
        <dbReference type="ARBA" id="ARBA00009986"/>
    </source>
</evidence>
<reference evidence="6 7" key="1">
    <citation type="submission" date="2018-11" db="EMBL/GenBank/DDBJ databases">
        <title>Sequencing the genomes of 1000 actinobacteria strains.</title>
        <authorList>
            <person name="Klenk H.-P."/>
        </authorList>
    </citation>
    <scope>NUCLEOTIDE SEQUENCE [LARGE SCALE GENOMIC DNA]</scope>
    <source>
        <strain evidence="6 7">DSM 44254</strain>
    </source>
</reference>
<organism evidence="6 7">
    <name type="scientific">Actinocorallia herbida</name>
    <dbReference type="NCBI Taxonomy" id="58109"/>
    <lineage>
        <taxon>Bacteria</taxon>
        <taxon>Bacillati</taxon>
        <taxon>Actinomycetota</taxon>
        <taxon>Actinomycetes</taxon>
        <taxon>Streptosporangiales</taxon>
        <taxon>Thermomonosporaceae</taxon>
        <taxon>Actinocorallia</taxon>
    </lineage>
</organism>
<dbReference type="FunFam" id="3.40.309.10:FF:000009">
    <property type="entry name" value="Aldehyde dehydrogenase A"/>
    <property type="match status" value="1"/>
</dbReference>
<dbReference type="PROSITE" id="PS00687">
    <property type="entry name" value="ALDEHYDE_DEHYDR_GLU"/>
    <property type="match status" value="1"/>
</dbReference>
<evidence type="ECO:0000313" key="7">
    <source>
        <dbReference type="Proteomes" id="UP000272400"/>
    </source>
</evidence>
<dbReference type="InterPro" id="IPR016163">
    <property type="entry name" value="Ald_DH_C"/>
</dbReference>
<dbReference type="Pfam" id="PF00171">
    <property type="entry name" value="Aldedh"/>
    <property type="match status" value="1"/>
</dbReference>
<sequence>MTHPYRFTIGGAQVSGEQTFDVVNPSTGEVFAQAPAATAAHVDAAFDAAQRAFPAWAADAAARRKALHAVADATEAAVDEVAHVLSLENGKPFTDSQWEIKAAAAWFRYYADFELAPEEIVQDGYRATVFRRPLGVVAAIKPWNTPLIQFAWPVAPALRAGNTIVLKPSPFTPLSTLLLAERVAGAAPAGVINVVAGPDPLGAALTGHPVPRKVSFTGSTATGRKVAQAAAADLKRFTLELGGNDAALVLPDADIATVAPGVFWAAFMNNGQICGAVKRVYVHESRQAELVEALADIARSVKIGEPWDEGVQLGPVSTRPQFERVTSLLSDALANGARAASGGAPLDRPGFFLPPTILDHVDDGLAIVDEEQFGPVLPVVSYQTVDDAVARANNSPYGLDASVWGADTELATRVATRLEAGVVTVNQHSFGARPDLPYGGHKASGFGVENGHWGIEEYTQIQAIGNPEAAPRPSSD</sequence>
<dbReference type="Gene3D" id="3.40.605.10">
    <property type="entry name" value="Aldehyde Dehydrogenase, Chain A, domain 1"/>
    <property type="match status" value="1"/>
</dbReference>
<dbReference type="PROSITE" id="PS00070">
    <property type="entry name" value="ALDEHYDE_DEHYDR_CYS"/>
    <property type="match status" value="1"/>
</dbReference>
<evidence type="ECO:0000259" key="5">
    <source>
        <dbReference type="Pfam" id="PF00171"/>
    </source>
</evidence>
<dbReference type="EMBL" id="RJKE01000001">
    <property type="protein sequence ID" value="ROO85663.1"/>
    <property type="molecule type" value="Genomic_DNA"/>
</dbReference>
<dbReference type="FunFam" id="3.40.605.10:FF:000007">
    <property type="entry name" value="NAD/NADP-dependent betaine aldehyde dehydrogenase"/>
    <property type="match status" value="1"/>
</dbReference>
<comment type="similarity">
    <text evidence="1 4">Belongs to the aldehyde dehydrogenase family.</text>
</comment>
<dbReference type="InterPro" id="IPR016161">
    <property type="entry name" value="Ald_DH/histidinol_DH"/>
</dbReference>
<comment type="caution">
    <text evidence="6">The sequence shown here is derived from an EMBL/GenBank/DDBJ whole genome shotgun (WGS) entry which is preliminary data.</text>
</comment>
<dbReference type="CDD" id="cd07106">
    <property type="entry name" value="ALDH_AldA-AAD23400"/>
    <property type="match status" value="1"/>
</dbReference>
<dbReference type="Proteomes" id="UP000272400">
    <property type="component" value="Unassembled WGS sequence"/>
</dbReference>
<accession>A0A3N1CWJ5</accession>
<dbReference type="OrthoDB" id="6882680at2"/>
<dbReference type="InterPro" id="IPR015590">
    <property type="entry name" value="Aldehyde_DH_dom"/>
</dbReference>
<evidence type="ECO:0000256" key="4">
    <source>
        <dbReference type="RuleBase" id="RU003345"/>
    </source>
</evidence>
<dbReference type="PANTHER" id="PTHR11699">
    <property type="entry name" value="ALDEHYDE DEHYDROGENASE-RELATED"/>
    <property type="match status" value="1"/>
</dbReference>
<name>A0A3N1CWJ5_9ACTN</name>
<keyword evidence="7" id="KW-1185">Reference proteome</keyword>
<dbReference type="AlphaFoldDB" id="A0A3N1CWJ5"/>
<gene>
    <name evidence="6" type="ORF">EDD29_3209</name>
</gene>
<evidence type="ECO:0000313" key="6">
    <source>
        <dbReference type="EMBL" id="ROO85663.1"/>
    </source>
</evidence>
<dbReference type="InterPro" id="IPR016160">
    <property type="entry name" value="Ald_DH_CS_CYS"/>
</dbReference>
<dbReference type="InterPro" id="IPR029510">
    <property type="entry name" value="Ald_DH_CS_GLU"/>
</dbReference>
<protein>
    <submittedName>
        <fullName evidence="6">Acyl-CoA reductase-like NAD-dependent aldehyde dehydrogenase</fullName>
    </submittedName>
</protein>
<keyword evidence="2 4" id="KW-0560">Oxidoreductase</keyword>
<proteinExistence type="inferred from homology"/>
<evidence type="ECO:0000256" key="3">
    <source>
        <dbReference type="PROSITE-ProRule" id="PRU10007"/>
    </source>
</evidence>